<feature type="domain" description="Alpha/beta hydrolase fold-3" evidence="3">
    <location>
        <begin position="50"/>
        <end position="236"/>
    </location>
</feature>
<dbReference type="Proteomes" id="UP000631670">
    <property type="component" value="Unassembled WGS sequence"/>
</dbReference>
<dbReference type="Gene3D" id="3.40.50.1820">
    <property type="entry name" value="alpha/beta hydrolase"/>
    <property type="match status" value="1"/>
</dbReference>
<organism evidence="4 5">
    <name type="scientific">Amycolatopsis lexingtonensis</name>
    <dbReference type="NCBI Taxonomy" id="218822"/>
    <lineage>
        <taxon>Bacteria</taxon>
        <taxon>Bacillati</taxon>
        <taxon>Actinomycetota</taxon>
        <taxon>Actinomycetes</taxon>
        <taxon>Pseudonocardiales</taxon>
        <taxon>Pseudonocardiaceae</taxon>
        <taxon>Amycolatopsis</taxon>
    </lineage>
</organism>
<evidence type="ECO:0000313" key="4">
    <source>
        <dbReference type="EMBL" id="MBE1496181.1"/>
    </source>
</evidence>
<dbReference type="PANTHER" id="PTHR48081">
    <property type="entry name" value="AB HYDROLASE SUPERFAMILY PROTEIN C4A8.06C"/>
    <property type="match status" value="1"/>
</dbReference>
<evidence type="ECO:0000259" key="3">
    <source>
        <dbReference type="Pfam" id="PF07859"/>
    </source>
</evidence>
<dbReference type="Pfam" id="PF07859">
    <property type="entry name" value="Abhydrolase_3"/>
    <property type="match status" value="1"/>
</dbReference>
<feature type="region of interest" description="Disordered" evidence="2">
    <location>
        <begin position="1"/>
        <end position="23"/>
    </location>
</feature>
<evidence type="ECO:0000313" key="5">
    <source>
        <dbReference type="Proteomes" id="UP000631670"/>
    </source>
</evidence>
<sequence>MFAAAGEDLTRDGTVEPRNVSVPGPAGAPDVSLLVLKPVGLAAGAPVFYHMHGGGMIIGNSRTGVGAVLDWVSVEYRLAPEHPDPAPIEDCYAGLLWTHEHAAEIGGDPDGIVVTGASAGGGLAAGVALLARDRGGPRLFGQVLMCPMLDDRLVTPSSRELDGEGIWDATSNLTGWNSLLGERRGGADVSSYAAPARAADLTGLPTAFLDVGSVETFRDETIDYATRLLRAGVQTASATRSAWIRRLLASG</sequence>
<gene>
    <name evidence="4" type="ORF">H4696_003281</name>
</gene>
<dbReference type="PANTHER" id="PTHR48081:SF8">
    <property type="entry name" value="ALPHA_BETA HYDROLASE FOLD-3 DOMAIN-CONTAINING PROTEIN-RELATED"/>
    <property type="match status" value="1"/>
</dbReference>
<comment type="caution">
    <text evidence="4">The sequence shown here is derived from an EMBL/GenBank/DDBJ whole genome shotgun (WGS) entry which is preliminary data.</text>
</comment>
<keyword evidence="5" id="KW-1185">Reference proteome</keyword>
<accession>A0ABR9HZ33</accession>
<protein>
    <submittedName>
        <fullName evidence="4">Acetyl esterase/lipase</fullName>
    </submittedName>
</protein>
<name>A0ABR9HZ33_9PSEU</name>
<evidence type="ECO:0000256" key="2">
    <source>
        <dbReference type="SAM" id="MobiDB-lite"/>
    </source>
</evidence>
<dbReference type="InterPro" id="IPR050300">
    <property type="entry name" value="GDXG_lipolytic_enzyme"/>
</dbReference>
<keyword evidence="1" id="KW-0378">Hydrolase</keyword>
<reference evidence="4 5" key="1">
    <citation type="submission" date="2020-10" db="EMBL/GenBank/DDBJ databases">
        <title>Sequencing the genomes of 1000 actinobacteria strains.</title>
        <authorList>
            <person name="Klenk H.-P."/>
        </authorList>
    </citation>
    <scope>NUCLEOTIDE SEQUENCE [LARGE SCALE GENOMIC DNA]</scope>
    <source>
        <strain evidence="4 5">DSM 44653</strain>
    </source>
</reference>
<dbReference type="SUPFAM" id="SSF53474">
    <property type="entry name" value="alpha/beta-Hydrolases"/>
    <property type="match status" value="1"/>
</dbReference>
<dbReference type="RefSeq" id="WP_192782339.1">
    <property type="nucleotide sequence ID" value="NZ_JADBEG010000001.1"/>
</dbReference>
<dbReference type="InterPro" id="IPR029058">
    <property type="entry name" value="AB_hydrolase_fold"/>
</dbReference>
<dbReference type="InterPro" id="IPR013094">
    <property type="entry name" value="AB_hydrolase_3"/>
</dbReference>
<dbReference type="EMBL" id="JADBEG010000001">
    <property type="protein sequence ID" value="MBE1496181.1"/>
    <property type="molecule type" value="Genomic_DNA"/>
</dbReference>
<evidence type="ECO:0000256" key="1">
    <source>
        <dbReference type="ARBA" id="ARBA00022801"/>
    </source>
</evidence>
<proteinExistence type="predicted"/>